<proteinExistence type="predicted"/>
<dbReference type="EMBL" id="LR797408">
    <property type="protein sequence ID" value="CAB4214451.1"/>
    <property type="molecule type" value="Genomic_DNA"/>
</dbReference>
<sequence length="393" mass="41175">MAKNLARILDSDMPRLPLRKAAEQLRKKGRGRDTMLAHITPEEAKLLKARGGRGTINPDTGLPEFDFWDTVSDWFSPPPTDTSSYQPTVQQPEFTGYQEVQGPIATQTAQPFSEIGSPEDFRSNMQDYQYLQNAGLAEGGQYTPANYEYAGLTAPSAANVAGVSANNFNNFLASTTPPAAASSEYQLTPEQQKEIASDLEGQPIDLTTKVPSTGGVDTPFGKLGLKELIAALGVGGMGLSYLNAQSQGKKAAGQLQGAYNQAAQQQMQLAQPYMQQGGTQLAGALTGALSPAQQQQLQAAQAAAAQGTSGAGGAGAAQAGRSIEDLRQRLLSNQQTMALQLLGAGTPLVGQAIQNQLSGTTTGINTQMALSQQAGQAATGMLGMLAMMYGRSA</sequence>
<protein>
    <submittedName>
        <fullName evidence="1">Uncharacterized protein</fullName>
    </submittedName>
</protein>
<name>A0A6J5PMU3_9CAUD</name>
<evidence type="ECO:0000313" key="1">
    <source>
        <dbReference type="EMBL" id="CAB4172452.1"/>
    </source>
</evidence>
<gene>
    <name evidence="2" type="ORF">UFOVP1465_43</name>
    <name evidence="1" type="ORF">UFOVP937_2</name>
</gene>
<evidence type="ECO:0000313" key="2">
    <source>
        <dbReference type="EMBL" id="CAB4214451.1"/>
    </source>
</evidence>
<dbReference type="EMBL" id="LR796884">
    <property type="protein sequence ID" value="CAB4172452.1"/>
    <property type="molecule type" value="Genomic_DNA"/>
</dbReference>
<organism evidence="1">
    <name type="scientific">uncultured Caudovirales phage</name>
    <dbReference type="NCBI Taxonomy" id="2100421"/>
    <lineage>
        <taxon>Viruses</taxon>
        <taxon>Duplodnaviria</taxon>
        <taxon>Heunggongvirae</taxon>
        <taxon>Uroviricota</taxon>
        <taxon>Caudoviricetes</taxon>
        <taxon>Peduoviridae</taxon>
        <taxon>Maltschvirus</taxon>
        <taxon>Maltschvirus maltsch</taxon>
    </lineage>
</organism>
<accession>A0A6J5PMU3</accession>
<reference evidence="1" key="1">
    <citation type="submission" date="2020-05" db="EMBL/GenBank/DDBJ databases">
        <authorList>
            <person name="Chiriac C."/>
            <person name="Salcher M."/>
            <person name="Ghai R."/>
            <person name="Kavagutti S V."/>
        </authorList>
    </citation>
    <scope>NUCLEOTIDE SEQUENCE</scope>
</reference>